<feature type="domain" description="Laminin EGF-like" evidence="14">
    <location>
        <begin position="2054"/>
        <end position="2100"/>
    </location>
</feature>
<feature type="disulfide bond" evidence="10">
    <location>
        <begin position="468"/>
        <end position="485"/>
    </location>
</feature>
<feature type="domain" description="Laminin EGF-like" evidence="14">
    <location>
        <begin position="1404"/>
        <end position="1449"/>
    </location>
</feature>
<evidence type="ECO:0000256" key="8">
    <source>
        <dbReference type="ARBA" id="ARBA00023180"/>
    </source>
</evidence>
<dbReference type="PANTHER" id="PTHR10574:SF406">
    <property type="entry name" value="LAMININ SUBUNIT ALPHA 5"/>
    <property type="match status" value="1"/>
</dbReference>
<evidence type="ECO:0000259" key="14">
    <source>
        <dbReference type="PROSITE" id="PS50027"/>
    </source>
</evidence>
<feature type="disulfide bond" evidence="10">
    <location>
        <begin position="1518"/>
        <end position="1527"/>
    </location>
</feature>
<dbReference type="SMART" id="SM00180">
    <property type="entry name" value="EGF_Lam"/>
    <property type="match status" value="21"/>
</dbReference>
<keyword evidence="6" id="KW-0084">Basement membrane</keyword>
<evidence type="ECO:0000256" key="2">
    <source>
        <dbReference type="ARBA" id="ARBA00022525"/>
    </source>
</evidence>
<evidence type="ECO:0000256" key="12">
    <source>
        <dbReference type="SAM" id="MobiDB-lite"/>
    </source>
</evidence>
<feature type="disulfide bond" evidence="10">
    <location>
        <begin position="1406"/>
        <end position="1423"/>
    </location>
</feature>
<organism evidence="16 17">
    <name type="scientific">Macrostomum lignano</name>
    <dbReference type="NCBI Taxonomy" id="282301"/>
    <lineage>
        <taxon>Eukaryota</taxon>
        <taxon>Metazoa</taxon>
        <taxon>Spiralia</taxon>
        <taxon>Lophotrochozoa</taxon>
        <taxon>Platyhelminthes</taxon>
        <taxon>Rhabditophora</taxon>
        <taxon>Macrostomorpha</taxon>
        <taxon>Macrostomida</taxon>
        <taxon>Macrostomidae</taxon>
        <taxon>Macrostomum</taxon>
    </lineage>
</organism>
<dbReference type="InterPro" id="IPR050440">
    <property type="entry name" value="Laminin/Netrin_ECM"/>
</dbReference>
<evidence type="ECO:0000313" key="17">
    <source>
        <dbReference type="Proteomes" id="UP000215902"/>
    </source>
</evidence>
<feature type="domain" description="Laminin EGF-like" evidence="14">
    <location>
        <begin position="2101"/>
        <end position="2147"/>
    </location>
</feature>
<feature type="disulfide bond" evidence="10">
    <location>
        <begin position="466"/>
        <end position="478"/>
    </location>
</feature>
<dbReference type="FunFam" id="2.10.25.10:FF:000407">
    <property type="entry name" value="Laminin subunit alpha-3"/>
    <property type="match status" value="1"/>
</dbReference>
<dbReference type="EMBL" id="NIVC01000571">
    <property type="protein sequence ID" value="PAA80694.1"/>
    <property type="molecule type" value="Genomic_DNA"/>
</dbReference>
<proteinExistence type="predicted"/>
<keyword evidence="5" id="KW-0677">Repeat</keyword>
<dbReference type="SMART" id="SM00136">
    <property type="entry name" value="LamNT"/>
    <property type="match status" value="1"/>
</dbReference>
<dbReference type="STRING" id="282301.A0A267G5N4"/>
<dbReference type="PROSITE" id="PS50025">
    <property type="entry name" value="LAM_G_DOMAIN"/>
    <property type="match status" value="1"/>
</dbReference>
<feature type="domain" description="Laminin EGF-like" evidence="14">
    <location>
        <begin position="1543"/>
        <end position="1593"/>
    </location>
</feature>
<dbReference type="FunFam" id="2.10.25.10:FF:000069">
    <property type="entry name" value="Laminin subunit alpha 1"/>
    <property type="match status" value="1"/>
</dbReference>
<dbReference type="InterPro" id="IPR013320">
    <property type="entry name" value="ConA-like_dom_sf"/>
</dbReference>
<feature type="disulfide bond" evidence="10">
    <location>
        <begin position="734"/>
        <end position="743"/>
    </location>
</feature>
<feature type="domain" description="Laminin EGF-like" evidence="14">
    <location>
        <begin position="1907"/>
        <end position="1955"/>
    </location>
</feature>
<feature type="coiled-coil region" evidence="11">
    <location>
        <begin position="2707"/>
        <end position="2734"/>
    </location>
</feature>
<feature type="disulfide bond" evidence="10">
    <location>
        <begin position="580"/>
        <end position="589"/>
    </location>
</feature>
<feature type="domain" description="Laminin EGF-like" evidence="14">
    <location>
        <begin position="706"/>
        <end position="763"/>
    </location>
</feature>
<evidence type="ECO:0000313" key="16">
    <source>
        <dbReference type="EMBL" id="PAA80694.1"/>
    </source>
</evidence>
<feature type="disulfide bond" evidence="10">
    <location>
        <begin position="512"/>
        <end position="524"/>
    </location>
</feature>
<evidence type="ECO:0000256" key="6">
    <source>
        <dbReference type="ARBA" id="ARBA00022869"/>
    </source>
</evidence>
<evidence type="ECO:0000259" key="15">
    <source>
        <dbReference type="PROSITE" id="PS51117"/>
    </source>
</evidence>
<protein>
    <recommendedName>
        <fullName evidence="18">Laminin EGF-like domain-containing protein</fullName>
    </recommendedName>
</protein>
<dbReference type="GO" id="GO:0009888">
    <property type="term" value="P:tissue development"/>
    <property type="evidence" value="ECO:0007669"/>
    <property type="project" value="TreeGrafter"/>
</dbReference>
<feature type="domain" description="Laminin N-terminal" evidence="15">
    <location>
        <begin position="46"/>
        <end position="298"/>
    </location>
</feature>
<evidence type="ECO:0008006" key="18">
    <source>
        <dbReference type="Google" id="ProtNLM"/>
    </source>
</evidence>
<comment type="caution">
    <text evidence="10">Lacks conserved residue(s) required for the propagation of feature annotation.</text>
</comment>
<feature type="domain" description="Laminin EGF-like" evidence="14">
    <location>
        <begin position="605"/>
        <end position="658"/>
    </location>
</feature>
<evidence type="ECO:0000256" key="1">
    <source>
        <dbReference type="ARBA" id="ARBA00004302"/>
    </source>
</evidence>
<accession>A0A267G5N4</accession>
<dbReference type="CDD" id="cd00110">
    <property type="entry name" value="LamG"/>
    <property type="match status" value="1"/>
</dbReference>
<dbReference type="Pfam" id="PF02210">
    <property type="entry name" value="Laminin_G_2"/>
    <property type="match status" value="1"/>
</dbReference>
<reference evidence="16 17" key="1">
    <citation type="submission" date="2017-06" db="EMBL/GenBank/DDBJ databases">
        <title>A platform for efficient transgenesis in Macrostomum lignano, a flatworm model organism for stem cell research.</title>
        <authorList>
            <person name="Berezikov E."/>
        </authorList>
    </citation>
    <scope>NUCLEOTIDE SEQUENCE [LARGE SCALE GENOMIC DNA]</scope>
    <source>
        <strain evidence="16">DV1</strain>
        <tissue evidence="16">Whole organism</tissue>
    </source>
</reference>
<feature type="disulfide bond" evidence="10">
    <location>
        <begin position="1564"/>
        <end position="1573"/>
    </location>
</feature>
<dbReference type="PROSITE" id="PS00022">
    <property type="entry name" value="EGF_1"/>
    <property type="match status" value="1"/>
</dbReference>
<keyword evidence="3" id="KW-0272">Extracellular matrix</keyword>
<keyword evidence="11" id="KW-0175">Coiled coil</keyword>
<dbReference type="Gene3D" id="2.10.25.10">
    <property type="entry name" value="Laminin"/>
    <property type="match status" value="17"/>
</dbReference>
<feature type="disulfide bond" evidence="10">
    <location>
        <begin position="681"/>
        <end position="690"/>
    </location>
</feature>
<dbReference type="PROSITE" id="PS01248">
    <property type="entry name" value="EGF_LAM_1"/>
    <property type="match status" value="8"/>
</dbReference>
<keyword evidence="8" id="KW-0325">Glycoprotein</keyword>
<evidence type="ECO:0000256" key="3">
    <source>
        <dbReference type="ARBA" id="ARBA00022530"/>
    </source>
</evidence>
<dbReference type="FunFam" id="2.10.25.10:FF:000082">
    <property type="entry name" value="Laminin subunit alpha 1"/>
    <property type="match status" value="3"/>
</dbReference>
<dbReference type="SMART" id="SM00181">
    <property type="entry name" value="EGF"/>
    <property type="match status" value="12"/>
</dbReference>
<dbReference type="InterPro" id="IPR008211">
    <property type="entry name" value="Laminin_N"/>
</dbReference>
<gene>
    <name evidence="16" type="ORF">BOX15_Mlig011085g4</name>
</gene>
<feature type="domain" description="Laminin EGF-like" evidence="14">
    <location>
        <begin position="466"/>
        <end position="511"/>
    </location>
</feature>
<comment type="caution">
    <text evidence="16">The sequence shown here is derived from an EMBL/GenBank/DDBJ whole genome shotgun (WGS) entry which is preliminary data.</text>
</comment>
<evidence type="ECO:0000259" key="13">
    <source>
        <dbReference type="PROSITE" id="PS50025"/>
    </source>
</evidence>
<dbReference type="InterPro" id="IPR001791">
    <property type="entry name" value="Laminin_G"/>
</dbReference>
<dbReference type="FunFam" id="2.10.25.10:FF:000209">
    <property type="entry name" value="Laminin subunit alpha 5"/>
    <property type="match status" value="1"/>
</dbReference>
<dbReference type="Pfam" id="PF00052">
    <property type="entry name" value="Laminin_B"/>
    <property type="match status" value="1"/>
</dbReference>
<feature type="domain" description="Laminin G" evidence="13">
    <location>
        <begin position="2934"/>
        <end position="3115"/>
    </location>
</feature>
<dbReference type="PROSITE" id="PS51117">
    <property type="entry name" value="LAMININ_NTER"/>
    <property type="match status" value="1"/>
</dbReference>
<comment type="subcellular location">
    <subcellularLocation>
        <location evidence="1">Secreted</location>
        <location evidence="1">Extracellular space</location>
        <location evidence="1">Extracellular matrix</location>
        <location evidence="1">Basement membrane</location>
    </subcellularLocation>
</comment>
<dbReference type="InterPro" id="IPR000034">
    <property type="entry name" value="Laminin_IV"/>
</dbReference>
<feature type="disulfide bond" evidence="10">
    <location>
        <begin position="559"/>
        <end position="571"/>
    </location>
</feature>
<keyword evidence="2" id="KW-0964">Secreted</keyword>
<evidence type="ECO:0000256" key="10">
    <source>
        <dbReference type="PROSITE-ProRule" id="PRU00460"/>
    </source>
</evidence>
<evidence type="ECO:0000256" key="11">
    <source>
        <dbReference type="SAM" id="Coils"/>
    </source>
</evidence>
<dbReference type="FunFam" id="2.10.25.10:FF:000188">
    <property type="entry name" value="Laminin subunit gamma 2"/>
    <property type="match status" value="1"/>
</dbReference>
<dbReference type="GO" id="GO:0005604">
    <property type="term" value="C:basement membrane"/>
    <property type="evidence" value="ECO:0007669"/>
    <property type="project" value="UniProtKB-SubCell"/>
</dbReference>
<feature type="region of interest" description="Disordered" evidence="12">
    <location>
        <begin position="1213"/>
        <end position="1243"/>
    </location>
</feature>
<keyword evidence="7 10" id="KW-1015">Disulfide bond</keyword>
<name>A0A267G5N4_9PLAT</name>
<dbReference type="Pfam" id="PF00055">
    <property type="entry name" value="Laminin_N"/>
    <property type="match status" value="1"/>
</dbReference>
<feature type="compositionally biased region" description="Pro residues" evidence="12">
    <location>
        <begin position="1229"/>
        <end position="1239"/>
    </location>
</feature>
<feature type="domain" description="Laminin EGF-like" evidence="14">
    <location>
        <begin position="421"/>
        <end position="465"/>
    </location>
</feature>
<feature type="non-terminal residue" evidence="16">
    <location>
        <position position="1"/>
    </location>
</feature>
<evidence type="ECO:0000256" key="9">
    <source>
        <dbReference type="ARBA" id="ARBA00023292"/>
    </source>
</evidence>
<dbReference type="PROSITE" id="PS50027">
    <property type="entry name" value="EGF_LAM_2"/>
    <property type="match status" value="14"/>
</dbReference>
<dbReference type="CDD" id="cd00055">
    <property type="entry name" value="EGF_Lam"/>
    <property type="match status" value="16"/>
</dbReference>
<keyword evidence="17" id="KW-1185">Reference proteome</keyword>
<dbReference type="OrthoDB" id="5984158at2759"/>
<feature type="domain" description="Laminin EGF-like" evidence="14">
    <location>
        <begin position="659"/>
        <end position="705"/>
    </location>
</feature>
<feature type="disulfide bond" evidence="10">
    <location>
        <begin position="1927"/>
        <end position="1936"/>
    </location>
</feature>
<keyword evidence="4" id="KW-0732">Signal</keyword>
<dbReference type="SUPFAM" id="SSF49899">
    <property type="entry name" value="Concanavalin A-like lectins/glucanases"/>
    <property type="match status" value="3"/>
</dbReference>
<dbReference type="Gene3D" id="2.60.120.260">
    <property type="entry name" value="Galactose-binding domain-like"/>
    <property type="match status" value="1"/>
</dbReference>
<feature type="disulfide bond" evidence="10">
    <location>
        <begin position="1404"/>
        <end position="1416"/>
    </location>
</feature>
<dbReference type="PRINTS" id="PR00011">
    <property type="entry name" value="EGFLAMININ"/>
</dbReference>
<dbReference type="InterPro" id="IPR002049">
    <property type="entry name" value="LE_dom"/>
</dbReference>
<dbReference type="Proteomes" id="UP000215902">
    <property type="component" value="Unassembled WGS sequence"/>
</dbReference>
<dbReference type="FunFam" id="2.10.25.10:FF:000074">
    <property type="entry name" value="Laminin subunit alpha"/>
    <property type="match status" value="1"/>
</dbReference>
<feature type="disulfide bond" evidence="10">
    <location>
        <begin position="1545"/>
        <end position="1562"/>
    </location>
</feature>
<dbReference type="SUPFAM" id="SSF57196">
    <property type="entry name" value="EGF/Laminin"/>
    <property type="match status" value="16"/>
</dbReference>
<feature type="disulfide bond" evidence="10">
    <location>
        <begin position="1425"/>
        <end position="1434"/>
    </location>
</feature>
<feature type="disulfide bond" evidence="10">
    <location>
        <begin position="561"/>
        <end position="578"/>
    </location>
</feature>
<dbReference type="InterPro" id="IPR000742">
    <property type="entry name" value="EGF"/>
</dbReference>
<feature type="disulfide bond" evidence="10">
    <location>
        <begin position="1939"/>
        <end position="1953"/>
    </location>
</feature>
<dbReference type="GO" id="GO:0009887">
    <property type="term" value="P:animal organ morphogenesis"/>
    <property type="evidence" value="ECO:0007669"/>
    <property type="project" value="TreeGrafter"/>
</dbReference>
<feature type="domain" description="Laminin EGF-like" evidence="14">
    <location>
        <begin position="2007"/>
        <end position="2053"/>
    </location>
</feature>
<feature type="disulfide bond" evidence="10">
    <location>
        <begin position="487"/>
        <end position="496"/>
    </location>
</feature>
<feature type="disulfide bond" evidence="10">
    <location>
        <begin position="2121"/>
        <end position="2130"/>
    </location>
</feature>
<feature type="domain" description="Laminin EGF-like" evidence="14">
    <location>
        <begin position="512"/>
        <end position="558"/>
    </location>
</feature>
<feature type="disulfide bond" evidence="10">
    <location>
        <begin position="627"/>
        <end position="636"/>
    </location>
</feature>
<evidence type="ECO:0000256" key="7">
    <source>
        <dbReference type="ARBA" id="ARBA00023157"/>
    </source>
</evidence>
<feature type="disulfide bond" evidence="10">
    <location>
        <begin position="514"/>
        <end position="531"/>
    </location>
</feature>
<feature type="domain" description="Laminin EGF-like" evidence="14">
    <location>
        <begin position="559"/>
        <end position="604"/>
    </location>
</feature>
<feature type="disulfide bond" evidence="10">
    <location>
        <begin position="533"/>
        <end position="542"/>
    </location>
</feature>
<feature type="disulfide bond" evidence="10">
    <location>
        <begin position="1543"/>
        <end position="1555"/>
    </location>
</feature>
<evidence type="ECO:0000256" key="4">
    <source>
        <dbReference type="ARBA" id="ARBA00022729"/>
    </source>
</evidence>
<sequence>PCLDPPAAPILCSSPENRSRKFRRSSRKMKTQWRLAAALLLLLSCSGLKLQEPMVNNLEQAATLEASATCGVGPDGESITEEFCKITGGIKHESESGIEMKDGSQCGKCNKFSHPASHVKNSNLGDSLSWMSPPLIRGDAFENVNFTITFKKVYQIDNIVMKTGESPRPAAFVVLKSLDGETYQPLMYFSTDCRRDFRMEPKTRADADDEVICMEKYKKLESFQDHSADINILLNKDRPSGQQPSDRLLEFLRVKSVRINFRRLYKFSTSMTPLNERKDDNQKKRYFYSVSLLKVSGHCYCNGLAGSCELDSLADDFKCRCIEGVEGDTCDRCAATHPQKPWKAGKPCEKCNCHGHSQTCTFDPEVARKRLSMDLDGIYEGGGVCANCSDNTTGLNCRSCIPGFFHPWGRAWNRTDSCVKCNCSTQISSGECKDGYGECLCKKNFTGLNCELCAAGYTNPPACEPCDCNPVGTVAGRCDSADGRCACRPTFGGDKCDTCADGFTGFPDCQKCNCSLNGATSEVCDPDSGSCDCKPGYTGPLCDQCDTGFFMYRGSCFKCNCDPDGTNASVCSAATGACFCEPSFGGPQCSECGHGRWGFPNCTGCSCNPAGSDRTAGCDPDNGRCFCHQGYAGRDCSRCTPGFTLLRDHGNGTVECQPCRCSAAGSEAGSACDPLTGKCRCRARVRGANCDSCRIGYRNFPLCEPCACDTRGSKVFPKFPNGLCIQNSPKPCICKPNAVGPRCQRCRPGFWDLSSDNPEGCQSCNCTAEGVAGELADCDLETGRCTCKPLAVGSGCSRCPSGSRDLAAGRWLGCLPCGCDTAGSLGPNCVAAPDGVGSVCACLNDSVAGRLCDRPASEHFWPGLGQHRIEFETSARIPSSPADARNGANGTAPQLRYAFNATQFPGFSYLGYVPLDKPQPAVELELATVSPGPGPQRLAIRYLAAGFQPAGANDTAAGFALRVSAVGGRQLASVPVGAPADAGAASTATVELPDAGNLTLRLELADPDGRLAQEALLIDWLELTPAELLTGQACAAVSPPPCPSSAANDFVVCSEFELPMLDDKFRLESSAEQRFLTADSEVVLALSVTRPGGRFLLLDFVSDGPGGHTVVLRVGDNSLEFQLPACPNSKPCRHPAKRSSAPGLPAELALKAADTEIRLQLLSGPGLSLRAVYTIPPSRWSPRMLESRIARYRLPGVAGTGRPRAAIAPAWEAPQAAAGQPRPVADGGQPPPPPPPPGQPLELSAGAAATVSLRFADSADSAAPTRYRAFAMVRQKGSGFADRLPVLNVTLTAPTTEPVRSSVALQFCAAEAGCPVDIGEMLRLPEINEVTAEIRAEGDATLLLFSAFLTTSEAPLPQSPVRLGATFRQDCLLADELEVRRSDPLCSRCLQQASVTYNKGYRPCQCHPQGALNKTCDPLSGQCTCRGITVGRTCDRCPIGYFSFPECKKCDCPGGLLCSEPDGECICPRNVAGKKCDRCEPGNYGYNVVTGCMPCRCNSLGTTNGSAACDLVTGQCSCGENIAGQKCSHCKRGHFAFPSCEKCNCTSEGVTEEICSAESGACACKENVAPPTCSTCKAGFFNLDPANPSGCTACFCSGLPNATCTEAAARMVTQSVKRLVQPLPSGSSAPSQQLNDVLFSHPAGSNFDSSANLLIPVERLTNETVRLYLGRLRLAMRLEFDGAPAAAELDSFLTLWTNQGGSLRHRIVQAGRTPGQELRVELLLHESSFTNQNGSAMSRLQFLNFLARMRRISWPMAVVGNVRAVRLQDASLELAEVSDASSAAGRPVRGVERCACPKEFSGLSCQLPGRGFFIDTSGGRDVSQLTIKPCACSNRSELCDPFSGQCLNCRDGFYGKKCEVCPPGHVIETGSDRKTICRPCRCPGPAVSNSSQCPHFLNSALQRYPRCPRNFAERCEALGSDMDICTCKEGYDGVNCERCKPGYYGDPARNLPCQPCPCSGNILMEPGSCHNITGECLRCQNSTGYYCELCTDWMFGDSVDAKNCTGCACDRNGTVKCNRRTGECLCRQGVSGARCSECEPDRWGFGSAGGCRDCGCGNASLSSQCDRDTGLCQCRPGVTGDKCDRCLPGYYGYGPDGCTECTSCIGANFAGCDNVTGQCQCVDGVRGERCDICRRGWLNTPQGGCKVCDSCIFMLIDSTDSANSSLQRLRAGQAAVLNGSELERLLVRIDSELQQFDAEAATLASEGDRDAGLGPVQEKLDELMKRQEAEDAQTLALMKDQNDTRDQAEEALTSLQSLQNSSQLMDADATDFLRQLEASKSRGDAFVSQPDYLEATQLLAKKTEDFWTRKNRVLIPVKDRHNSTLSQEQAMKSRLAEVQARISAGAAEAGSQSLGISYASSYLMAALNLTGAAMDGAGAADVRLLQLGTEITALSTAAEGDAAEVRRLQANAGDANDRLNASLEWLTNLSESTELDGLRARVYKAHGELRDLSRSSAIVGVQLALRRSRREAAAAMNLEEARRAVEAKVQDMQNVDVFAKVVLQPLLSAPGYPLLQTSGSMAVASKKTAERATFLANMARAALLEIDNSTRLRLDAINNSDWARVAEKQVQAVADKVREKSLQINELNSRALQFRQPKFSTEADAMVTELGETADSAQVRLSELQQANSSRARQEDIRAKLVGLEASREEIRADSEAIKRRKAKASTDLRLNDDKLLELRDNLKAMRRALRPSGNSSAGPPSLTDQLRGLRQRLDELRRQINSTRLSLRSLADRVNSLEYVRQFGRNDSLTLPVEDVADLATLNQLKISFIPAEQSGVLAVLADVRAGKVGYFSSVHVLDGRLAFAGSNASLQTLQSLRLRPGVAYSATVRRYRRTLAVSVRDSATGRYHSGRFGLPNAEQFPELSPFSTSLHLGGLPPNLAALFPAEQLQQWSGFAGIILKASLNGEPLNLWQFTARTGVKLHQVAGPIPGQAARYYLDGDTWATISEAFGSSAVKFLSDERLELALATHSPDSALLRPGAASARGSHGLIELRTESGRLVVMVTTPSSTGETRNVIRLSSRDRIDDGSERSVLLEMKNRKLRLSVDGQTQEEQEFEPTTFYNEFILAPEPEDASSFRPRFIGTIAGLAFNGNESLDIRFFGNSSRAVNSSRDSLLSRFVKVGGDSLLELPLGPGSLSSSGDAVEVSAGVLVRRLEGVIMKLRDDSQRKNLTVFFHNGILSLGQEYINNDKVVQDVLSQFIGMSESKFYNLIFRFSPGEVSLELNGIRRNRMISRNINLQSLQLGGGFQGCVKDLVVGDTLIHLRSLLRVVAGGSAVQFESCGSADADGHVGGAGTGGDVRVLDGCGRGRLPARRNFAGAVLYRSALGASPALASRPVASPASGSASGQPAASACC</sequence>
<dbReference type="FunFam" id="2.10.25.10:FF:000011">
    <property type="entry name" value="Cadherin EGF LAG seven-pass G-type receptor"/>
    <property type="match status" value="1"/>
</dbReference>
<feature type="domain" description="Laminin EGF-like" evidence="14">
    <location>
        <begin position="1495"/>
        <end position="1542"/>
    </location>
</feature>
<dbReference type="Pfam" id="PF00053">
    <property type="entry name" value="EGF_laminin"/>
    <property type="match status" value="18"/>
</dbReference>
<dbReference type="Gene3D" id="2.170.300.10">
    <property type="entry name" value="Tie2 ligand-binding domain superfamily"/>
    <property type="match status" value="1"/>
</dbReference>
<dbReference type="PANTHER" id="PTHR10574">
    <property type="entry name" value="NETRIN/LAMININ-RELATED"/>
    <property type="match status" value="1"/>
</dbReference>
<feature type="disulfide bond" evidence="10">
    <location>
        <begin position="2074"/>
        <end position="2083"/>
    </location>
</feature>
<dbReference type="Gene3D" id="2.60.120.200">
    <property type="match status" value="2"/>
</dbReference>
<feature type="disulfide bond" evidence="10">
    <location>
        <begin position="441"/>
        <end position="450"/>
    </location>
</feature>
<keyword evidence="9 10" id="KW-0424">Laminin EGF-like domain</keyword>
<feature type="disulfide bond" evidence="10">
    <location>
        <begin position="2026"/>
        <end position="2035"/>
    </location>
</feature>
<evidence type="ECO:0000256" key="5">
    <source>
        <dbReference type="ARBA" id="ARBA00022737"/>
    </source>
</evidence>
<dbReference type="SMART" id="SM00282">
    <property type="entry name" value="LamG"/>
    <property type="match status" value="2"/>
</dbReference>